<evidence type="ECO:0000259" key="3">
    <source>
        <dbReference type="PROSITE" id="PS01124"/>
    </source>
</evidence>
<evidence type="ECO:0000313" key="4">
    <source>
        <dbReference type="EMBL" id="MDA0140323.1"/>
    </source>
</evidence>
<dbReference type="Pfam" id="PF12833">
    <property type="entry name" value="HTH_18"/>
    <property type="match status" value="1"/>
</dbReference>
<dbReference type="InterPro" id="IPR052158">
    <property type="entry name" value="INH-QAR"/>
</dbReference>
<gene>
    <name evidence="4" type="ORF">OJ962_22685</name>
</gene>
<dbReference type="SUPFAM" id="SSF46689">
    <property type="entry name" value="Homeodomain-like"/>
    <property type="match status" value="2"/>
</dbReference>
<organism evidence="4 5">
    <name type="scientific">Solirubrobacter deserti</name>
    <dbReference type="NCBI Taxonomy" id="2282478"/>
    <lineage>
        <taxon>Bacteria</taxon>
        <taxon>Bacillati</taxon>
        <taxon>Actinomycetota</taxon>
        <taxon>Thermoleophilia</taxon>
        <taxon>Solirubrobacterales</taxon>
        <taxon>Solirubrobacteraceae</taxon>
        <taxon>Solirubrobacter</taxon>
    </lineage>
</organism>
<dbReference type="InterPro" id="IPR029062">
    <property type="entry name" value="Class_I_gatase-like"/>
</dbReference>
<proteinExistence type="predicted"/>
<dbReference type="CDD" id="cd03137">
    <property type="entry name" value="GATase1_AraC_1"/>
    <property type="match status" value="1"/>
</dbReference>
<sequence length="337" mass="36654">MSFRRQALHPVSDPPAAHRVSVLVHDGMAPFELGIVTEVFGLARPELDVAWWYELSVVAERAGTPLGSIGGLRLSAEHGLERLASSDTVIVPAWPPDREASPAVLAAVRAAHAGGARLVSICSGAFLLAQAGVLDGRTVATHWRYADALAQRFRRLRVNSDVLYVDCGDVVTSAGSAAGIDACLHVVRNDHGSAVANVVARRLVIAPHRDGGQAQFIERPVGAADADDLLREAMEWALAHLGEPIRVEDLARRAFMSPRTFTRRFAQATGTSPLRWLIEQRVAASLALLESTTHPVDHVGTLVGFTHTATYRHHFARIMRTSPSAYRRAFRERRRSA</sequence>
<dbReference type="InterPro" id="IPR009057">
    <property type="entry name" value="Homeodomain-like_sf"/>
</dbReference>
<dbReference type="Gene3D" id="3.40.50.880">
    <property type="match status" value="1"/>
</dbReference>
<dbReference type="PROSITE" id="PS01124">
    <property type="entry name" value="HTH_ARAC_FAMILY_2"/>
    <property type="match status" value="1"/>
</dbReference>
<dbReference type="PANTHER" id="PTHR43130">
    <property type="entry name" value="ARAC-FAMILY TRANSCRIPTIONAL REGULATOR"/>
    <property type="match status" value="1"/>
</dbReference>
<dbReference type="SUPFAM" id="SSF52317">
    <property type="entry name" value="Class I glutamine amidotransferase-like"/>
    <property type="match status" value="1"/>
</dbReference>
<evidence type="ECO:0000313" key="5">
    <source>
        <dbReference type="Proteomes" id="UP001147700"/>
    </source>
</evidence>
<protein>
    <submittedName>
        <fullName evidence="4">Helix-turn-helix domain-containing protein</fullName>
    </submittedName>
</protein>
<dbReference type="InterPro" id="IPR018060">
    <property type="entry name" value="HTH_AraC"/>
</dbReference>
<dbReference type="Gene3D" id="1.10.10.60">
    <property type="entry name" value="Homeodomain-like"/>
    <property type="match status" value="1"/>
</dbReference>
<dbReference type="RefSeq" id="WP_202955086.1">
    <property type="nucleotide sequence ID" value="NZ_JAPCID010000037.1"/>
</dbReference>
<evidence type="ECO:0000256" key="2">
    <source>
        <dbReference type="ARBA" id="ARBA00023163"/>
    </source>
</evidence>
<reference evidence="4" key="1">
    <citation type="submission" date="2022-10" db="EMBL/GenBank/DDBJ databases">
        <title>The WGS of Solirubrobacter sp. CPCC 204708.</title>
        <authorList>
            <person name="Jiang Z."/>
        </authorList>
    </citation>
    <scope>NUCLEOTIDE SEQUENCE</scope>
    <source>
        <strain evidence="4">CPCC 204708</strain>
    </source>
</reference>
<dbReference type="Proteomes" id="UP001147700">
    <property type="component" value="Unassembled WGS sequence"/>
</dbReference>
<dbReference type="SMART" id="SM00342">
    <property type="entry name" value="HTH_ARAC"/>
    <property type="match status" value="1"/>
</dbReference>
<accession>A0ABT4RPI5</accession>
<evidence type="ECO:0000256" key="1">
    <source>
        <dbReference type="ARBA" id="ARBA00023015"/>
    </source>
</evidence>
<dbReference type="EMBL" id="JAPCID010000037">
    <property type="protein sequence ID" value="MDA0140323.1"/>
    <property type="molecule type" value="Genomic_DNA"/>
</dbReference>
<keyword evidence="2" id="KW-0804">Transcription</keyword>
<dbReference type="InterPro" id="IPR002818">
    <property type="entry name" value="DJ-1/PfpI"/>
</dbReference>
<dbReference type="Pfam" id="PF01965">
    <property type="entry name" value="DJ-1_PfpI"/>
    <property type="match status" value="1"/>
</dbReference>
<keyword evidence="1" id="KW-0805">Transcription regulation</keyword>
<feature type="domain" description="HTH araC/xylS-type" evidence="3">
    <location>
        <begin position="231"/>
        <end position="329"/>
    </location>
</feature>
<comment type="caution">
    <text evidence="4">The sequence shown here is derived from an EMBL/GenBank/DDBJ whole genome shotgun (WGS) entry which is preliminary data.</text>
</comment>
<dbReference type="PANTHER" id="PTHR43130:SF3">
    <property type="entry name" value="HTH-TYPE TRANSCRIPTIONAL REGULATOR RV1931C"/>
    <property type="match status" value="1"/>
</dbReference>
<keyword evidence="5" id="KW-1185">Reference proteome</keyword>
<name>A0ABT4RPI5_9ACTN</name>